<sequence length="220" mass="22292">MFNAKKIVEFAKIAITVAVLTIGTGYALADWTAPRYSPPTCPAGDVGCDAPINVSRPSQVKAGGLGLGGAFTTRGKTILSHGQNEPTIADNLRTKIYGRVGAKAYCDEEGNNCIVPGAVTTGPGGSSFSFACDKGEALNSLASDGSFTCVKTGFNISLPGLPDLPGGGGDDGGGGGACYTTTCGVTSCRSGYVKSNTQTCELLNSSNQVTTSNRAICCPN</sequence>
<evidence type="ECO:0000313" key="2">
    <source>
        <dbReference type="Proteomes" id="UP000176494"/>
    </source>
</evidence>
<gene>
    <name evidence="1" type="ORF">A2114_00355</name>
</gene>
<organism evidence="1 2">
    <name type="scientific">Candidatus Vogelbacteria bacterium GWA1_51_14</name>
    <dbReference type="NCBI Taxonomy" id="1802435"/>
    <lineage>
        <taxon>Bacteria</taxon>
        <taxon>Candidatus Vogeliibacteriota</taxon>
    </lineage>
</organism>
<dbReference type="AlphaFoldDB" id="A0A1G2Q8Q1"/>
<comment type="caution">
    <text evidence="1">The sequence shown here is derived from an EMBL/GenBank/DDBJ whole genome shotgun (WGS) entry which is preliminary data.</text>
</comment>
<proteinExistence type="predicted"/>
<dbReference type="STRING" id="1802435.A2114_00355"/>
<evidence type="ECO:0000313" key="1">
    <source>
        <dbReference type="EMBL" id="OHA56905.1"/>
    </source>
</evidence>
<reference evidence="1 2" key="1">
    <citation type="journal article" date="2016" name="Nat. Commun.">
        <title>Thousands of microbial genomes shed light on interconnected biogeochemical processes in an aquifer system.</title>
        <authorList>
            <person name="Anantharaman K."/>
            <person name="Brown C.T."/>
            <person name="Hug L.A."/>
            <person name="Sharon I."/>
            <person name="Castelle C.J."/>
            <person name="Probst A.J."/>
            <person name="Thomas B.C."/>
            <person name="Singh A."/>
            <person name="Wilkins M.J."/>
            <person name="Karaoz U."/>
            <person name="Brodie E.L."/>
            <person name="Williams K.H."/>
            <person name="Hubbard S.S."/>
            <person name="Banfield J.F."/>
        </authorList>
    </citation>
    <scope>NUCLEOTIDE SEQUENCE [LARGE SCALE GENOMIC DNA]</scope>
</reference>
<dbReference type="EMBL" id="MHTG01000026">
    <property type="protein sequence ID" value="OHA56905.1"/>
    <property type="molecule type" value="Genomic_DNA"/>
</dbReference>
<accession>A0A1G2Q8Q1</accession>
<dbReference type="Proteomes" id="UP000176494">
    <property type="component" value="Unassembled WGS sequence"/>
</dbReference>
<protein>
    <submittedName>
        <fullName evidence="1">Uncharacterized protein</fullName>
    </submittedName>
</protein>
<name>A0A1G2Q8Q1_9BACT</name>